<geneLocation type="plasmid" evidence="1 2">
    <name>unnamed</name>
</geneLocation>
<accession>A0AA47KP58</accession>
<name>A0AA47KP58_9GAMM</name>
<evidence type="ECO:0000313" key="1">
    <source>
        <dbReference type="EMBL" id="WBA10496.1"/>
    </source>
</evidence>
<evidence type="ECO:0000313" key="2">
    <source>
        <dbReference type="Proteomes" id="UP001164748"/>
    </source>
</evidence>
<protein>
    <submittedName>
        <fullName evidence="1">Uncharacterized protein</fullName>
    </submittedName>
</protein>
<organism evidence="1 2">
    <name type="scientific">Salinivibrio kushneri</name>
    <dbReference type="NCBI Taxonomy" id="1908198"/>
    <lineage>
        <taxon>Bacteria</taxon>
        <taxon>Pseudomonadati</taxon>
        <taxon>Pseudomonadota</taxon>
        <taxon>Gammaproteobacteria</taxon>
        <taxon>Vibrionales</taxon>
        <taxon>Vibrionaceae</taxon>
        <taxon>Salinivibrio</taxon>
    </lineage>
</organism>
<dbReference type="EMBL" id="CP114589">
    <property type="protein sequence ID" value="WBA10496.1"/>
    <property type="molecule type" value="Genomic_DNA"/>
</dbReference>
<dbReference type="AlphaFoldDB" id="A0AA47KP58"/>
<dbReference type="Proteomes" id="UP001164748">
    <property type="component" value="Plasmid unnamed"/>
</dbReference>
<keyword evidence="1" id="KW-0614">Plasmid</keyword>
<gene>
    <name evidence="1" type="ORF">N8M53_14180</name>
</gene>
<dbReference type="RefSeq" id="WP_269580501.1">
    <property type="nucleotide sequence ID" value="NZ_CP114589.1"/>
</dbReference>
<sequence length="62" mass="6672">MKEMKEGVTSMLLAVIQGVQGRVGMSRKPKAVSIASMPAHLQNDIGVDTLDANTHPSAHRFL</sequence>
<proteinExistence type="predicted"/>
<reference evidence="1" key="1">
    <citation type="submission" date="2022-09" db="EMBL/GenBank/DDBJ databases">
        <authorList>
            <person name="Li Z.-J."/>
        </authorList>
    </citation>
    <scope>NUCLEOTIDE SEQUENCE</scope>
    <source>
        <strain evidence="1">TGB11</strain>
        <plasmid evidence="1">unnamed</plasmid>
    </source>
</reference>